<keyword evidence="3" id="KW-1185">Reference proteome</keyword>
<organism evidence="2 3">
    <name type="scientific">Monosporascus cannonballus</name>
    <dbReference type="NCBI Taxonomy" id="155416"/>
    <lineage>
        <taxon>Eukaryota</taxon>
        <taxon>Fungi</taxon>
        <taxon>Dikarya</taxon>
        <taxon>Ascomycota</taxon>
        <taxon>Pezizomycotina</taxon>
        <taxon>Sordariomycetes</taxon>
        <taxon>Xylariomycetidae</taxon>
        <taxon>Xylariales</taxon>
        <taxon>Xylariales incertae sedis</taxon>
        <taxon>Monosporascus</taxon>
    </lineage>
</organism>
<dbReference type="EMBL" id="QJNS01000709">
    <property type="protein sequence ID" value="RYO75067.1"/>
    <property type="molecule type" value="Genomic_DNA"/>
</dbReference>
<feature type="compositionally biased region" description="Polar residues" evidence="1">
    <location>
        <begin position="261"/>
        <end position="276"/>
    </location>
</feature>
<accession>A0ABY0GRM5</accession>
<feature type="compositionally biased region" description="Low complexity" evidence="1">
    <location>
        <begin position="282"/>
        <end position="292"/>
    </location>
</feature>
<gene>
    <name evidence="2" type="ORF">DL762_010208</name>
</gene>
<feature type="compositionally biased region" description="Basic and acidic residues" evidence="1">
    <location>
        <begin position="94"/>
        <end position="112"/>
    </location>
</feature>
<comment type="caution">
    <text evidence="2">The sequence shown here is derived from an EMBL/GenBank/DDBJ whole genome shotgun (WGS) entry which is preliminary data.</text>
</comment>
<feature type="region of interest" description="Disordered" evidence="1">
    <location>
        <begin position="94"/>
        <end position="116"/>
    </location>
</feature>
<feature type="compositionally biased region" description="Basic and acidic residues" evidence="1">
    <location>
        <begin position="192"/>
        <end position="205"/>
    </location>
</feature>
<feature type="region of interest" description="Disordered" evidence="1">
    <location>
        <begin position="138"/>
        <end position="207"/>
    </location>
</feature>
<dbReference type="Proteomes" id="UP000294003">
    <property type="component" value="Unassembled WGS sequence"/>
</dbReference>
<protein>
    <submittedName>
        <fullName evidence="2">Uncharacterized protein</fullName>
    </submittedName>
</protein>
<reference evidence="2 3" key="1">
    <citation type="submission" date="2018-06" db="EMBL/GenBank/DDBJ databases">
        <title>Complete Genomes of Monosporascus.</title>
        <authorList>
            <person name="Robinson A.J."/>
            <person name="Natvig D.O."/>
        </authorList>
    </citation>
    <scope>NUCLEOTIDE SEQUENCE [LARGE SCALE GENOMIC DNA]</scope>
    <source>
        <strain evidence="2 3">CBS 609.92</strain>
    </source>
</reference>
<name>A0ABY0GRM5_9PEZI</name>
<sequence>MCIQTVQSYKECGHYSAFTAKCPTYHKQQGSTRGFFGFLFGKSAKGKDCGRLVHHYAGATQVFCEKCVGTRSRSLHGRQVGHGAIVIQRPTVDEDFRKDRKTPARESRADKRGCKHRVVNSQSSVWLPDVYHAPGKFAQTEAYRRTPPKASPVSPLKTSGSSRAKARHKTSSAKQPSRGTDRDKRHKPRGCHLKDSYDYRRHEHSPGVISVSASRTPAFGYAPPVAKPTEPAPTHQYRPRYAAHVALLTPAVGLPPRPSQARRQGPSSQPTASSYSAREAAHAPTPARAVAPPEVPVGMGGSPKGKEPESSPHLRRKQAKTHLNIRNQPLGIIQAPLPEYQVYLNAMPSLTGGGPSIKAEQRPTRQAAARVQPKRLALASLGKAIGIEPSSPFPDDGSDLSFVCRGPRDAESGWLRESGM</sequence>
<evidence type="ECO:0000313" key="2">
    <source>
        <dbReference type="EMBL" id="RYO75067.1"/>
    </source>
</evidence>
<evidence type="ECO:0000256" key="1">
    <source>
        <dbReference type="SAM" id="MobiDB-lite"/>
    </source>
</evidence>
<evidence type="ECO:0000313" key="3">
    <source>
        <dbReference type="Proteomes" id="UP000294003"/>
    </source>
</evidence>
<proteinExistence type="predicted"/>
<feature type="region of interest" description="Disordered" evidence="1">
    <location>
        <begin position="252"/>
        <end position="318"/>
    </location>
</feature>